<dbReference type="RefSeq" id="WP_099152764.1">
    <property type="nucleotide sequence ID" value="NZ_PDUD01000029.1"/>
</dbReference>
<dbReference type="EMBL" id="PDUD01000029">
    <property type="protein sequence ID" value="PHN03731.1"/>
    <property type="molecule type" value="Genomic_DNA"/>
</dbReference>
<comment type="caution">
    <text evidence="1">The sequence shown here is derived from an EMBL/GenBank/DDBJ whole genome shotgun (WGS) entry which is preliminary data.</text>
</comment>
<dbReference type="Proteomes" id="UP000223913">
    <property type="component" value="Unassembled WGS sequence"/>
</dbReference>
<accession>A0A2D0N5E2</accession>
<evidence type="ECO:0000313" key="1">
    <source>
        <dbReference type="EMBL" id="PHN03731.1"/>
    </source>
</evidence>
<proteinExistence type="predicted"/>
<sequence length="76" mass="8657">MKNKDHTPVDQILEDRFGQLNASVSAPKEIRDEVFSTIDTLSFLAELADFFTVRFTDSEWSMLEAVSDAMFGNNHE</sequence>
<evidence type="ECO:0000313" key="2">
    <source>
        <dbReference type="Proteomes" id="UP000223913"/>
    </source>
</evidence>
<name>A0A2D0N5E2_FLAN2</name>
<reference evidence="1 2" key="1">
    <citation type="submission" date="2017-10" db="EMBL/GenBank/DDBJ databases">
        <title>The draft genome sequence of Lewinella nigricans NBRC 102662.</title>
        <authorList>
            <person name="Wang K."/>
        </authorList>
    </citation>
    <scope>NUCLEOTIDE SEQUENCE [LARGE SCALE GENOMIC DNA]</scope>
    <source>
        <strain evidence="1 2">NBRC 102662</strain>
    </source>
</reference>
<protein>
    <submittedName>
        <fullName evidence="1">Uncharacterized protein</fullName>
    </submittedName>
</protein>
<organism evidence="1 2">
    <name type="scientific">Flavilitoribacter nigricans (strain ATCC 23147 / DSM 23189 / NBRC 102662 / NCIMB 1420 / SS-2)</name>
    <name type="common">Lewinella nigricans</name>
    <dbReference type="NCBI Taxonomy" id="1122177"/>
    <lineage>
        <taxon>Bacteria</taxon>
        <taxon>Pseudomonadati</taxon>
        <taxon>Bacteroidota</taxon>
        <taxon>Saprospiria</taxon>
        <taxon>Saprospirales</taxon>
        <taxon>Lewinellaceae</taxon>
        <taxon>Flavilitoribacter</taxon>
    </lineage>
</organism>
<dbReference type="AlphaFoldDB" id="A0A2D0N5E2"/>
<keyword evidence="2" id="KW-1185">Reference proteome</keyword>
<gene>
    <name evidence="1" type="ORF">CRP01_24565</name>
</gene>